<organism evidence="1">
    <name type="scientific">Acidithiobacillus sulfuriphilus</name>
    <dbReference type="NCBI Taxonomy" id="1867749"/>
    <lineage>
        <taxon>Bacteria</taxon>
        <taxon>Pseudomonadati</taxon>
        <taxon>Pseudomonadota</taxon>
        <taxon>Acidithiobacillia</taxon>
        <taxon>Acidithiobacillales</taxon>
        <taxon>Acidithiobacillaceae</taxon>
        <taxon>Acidithiobacillus</taxon>
    </lineage>
</organism>
<reference evidence="1" key="1">
    <citation type="submission" date="2018-10" db="EMBL/GenBank/DDBJ databases">
        <title>Acidithiobacillus sulfuriphilus sp. nov.: an extremely acidophilic sulfur-oxidizing chemolithotroph isolated from a neutral pH environment.</title>
        <authorList>
            <person name="Falagan C."/>
            <person name="Moya-Beltran A."/>
            <person name="Quatrini R."/>
            <person name="Johnson D.B."/>
        </authorList>
    </citation>
    <scope>NUCLEOTIDE SEQUENCE [LARGE SCALE GENOMIC DNA]</scope>
    <source>
        <strain evidence="1">CJ-2</strain>
    </source>
</reference>
<accession>A0A3M8QUN5</accession>
<name>A0A3M8QUN5_9PROT</name>
<protein>
    <submittedName>
        <fullName evidence="1">Uncharacterized protein</fullName>
    </submittedName>
</protein>
<dbReference type="AlphaFoldDB" id="A0A3M8QUN5"/>
<dbReference type="OrthoDB" id="9181686at2"/>
<gene>
    <name evidence="1" type="ORF">EC580_12700</name>
</gene>
<proteinExistence type="predicted"/>
<dbReference type="EMBL" id="RIZI01000190">
    <property type="protein sequence ID" value="RNF58704.1"/>
    <property type="molecule type" value="Genomic_DNA"/>
</dbReference>
<sequence length="397" mass="44479">MAATAHSDPYAIFMRKIGYSVGLESTLERMGDLEAMYTKNRDITLSSWNELVSGSEHWNLKSDNIADVFYSLRLIQRIPGDILVLENLDAMAIASALLEDAPQRDVARAFLMLWAVLVNDGEIFVNLLLAGFEEQQIKERLSAMIQQKRAALSAVLSGRDSIKRINRTINVERQEKNKGSAGAGQSVVSLKRTTPLQAEKTRGVDATESDEIEFSEDYFRKVPPRRKDWARSLGLWEDKSGLTQRGKEFIDRLTEAGYIDAKGLFIYWPMDYELVRAGFRPDLLGEHTKSLWDCLVDFGGAYAHLRVKPISSSDADDAVELIYAMMEVVQSHHVRKAMLRREIPIAVAYAAAVAYACATQKPILDLPAAIAAEQEGEKRRLALRRSRNTGAALSLKR</sequence>
<comment type="caution">
    <text evidence="1">The sequence shown here is derived from an EMBL/GenBank/DDBJ whole genome shotgun (WGS) entry which is preliminary data.</text>
</comment>
<evidence type="ECO:0000313" key="1">
    <source>
        <dbReference type="EMBL" id="RNF58704.1"/>
    </source>
</evidence>
<dbReference type="RefSeq" id="WP_123105620.1">
    <property type="nucleotide sequence ID" value="NZ_CP127527.1"/>
</dbReference>